<keyword evidence="8" id="KW-1185">Reference proteome</keyword>
<dbReference type="PROSITE" id="PS50297">
    <property type="entry name" value="ANK_REP_REGION"/>
    <property type="match status" value="3"/>
</dbReference>
<evidence type="ECO:0000256" key="3">
    <source>
        <dbReference type="SAM" id="MobiDB-lite"/>
    </source>
</evidence>
<evidence type="ECO:0000256" key="1">
    <source>
        <dbReference type="ARBA" id="ARBA00022737"/>
    </source>
</evidence>
<proteinExistence type="predicted"/>
<feature type="repeat" description="ANK" evidence="2">
    <location>
        <begin position="722"/>
        <end position="754"/>
    </location>
</feature>
<feature type="repeat" description="ANK" evidence="2">
    <location>
        <begin position="788"/>
        <end position="820"/>
    </location>
</feature>
<evidence type="ECO:0000259" key="5">
    <source>
        <dbReference type="Pfam" id="PF22939"/>
    </source>
</evidence>
<dbReference type="SMART" id="SM00248">
    <property type="entry name" value="ANK"/>
    <property type="match status" value="8"/>
</dbReference>
<gene>
    <name evidence="7" type="ORF">N0V83_005793</name>
</gene>
<evidence type="ECO:0000313" key="8">
    <source>
        <dbReference type="Proteomes" id="UP001140560"/>
    </source>
</evidence>
<evidence type="ECO:0008006" key="9">
    <source>
        <dbReference type="Google" id="ProtNLM"/>
    </source>
</evidence>
<dbReference type="Gene3D" id="3.40.50.300">
    <property type="entry name" value="P-loop containing nucleotide triphosphate hydrolases"/>
    <property type="match status" value="1"/>
</dbReference>
<organism evidence="7 8">
    <name type="scientific">Neocucurbitaria cava</name>
    <dbReference type="NCBI Taxonomy" id="798079"/>
    <lineage>
        <taxon>Eukaryota</taxon>
        <taxon>Fungi</taxon>
        <taxon>Dikarya</taxon>
        <taxon>Ascomycota</taxon>
        <taxon>Pezizomycotina</taxon>
        <taxon>Dothideomycetes</taxon>
        <taxon>Pleosporomycetidae</taxon>
        <taxon>Pleosporales</taxon>
        <taxon>Pleosporineae</taxon>
        <taxon>Cucurbitariaceae</taxon>
        <taxon>Neocucurbitaria</taxon>
    </lineage>
</organism>
<comment type="caution">
    <text evidence="7">The sequence shown here is derived from an EMBL/GenBank/DDBJ whole genome shotgun (WGS) entry which is preliminary data.</text>
</comment>
<feature type="signal peptide" evidence="4">
    <location>
        <begin position="1"/>
        <end position="23"/>
    </location>
</feature>
<keyword evidence="2" id="KW-0040">ANK repeat</keyword>
<evidence type="ECO:0000256" key="4">
    <source>
        <dbReference type="SAM" id="SignalP"/>
    </source>
</evidence>
<feature type="compositionally biased region" description="Polar residues" evidence="3">
    <location>
        <begin position="1485"/>
        <end position="1495"/>
    </location>
</feature>
<evidence type="ECO:0000256" key="2">
    <source>
        <dbReference type="PROSITE-ProRule" id="PRU00023"/>
    </source>
</evidence>
<feature type="domain" description="GPI inositol-deacylase winged helix" evidence="5">
    <location>
        <begin position="504"/>
        <end position="586"/>
    </location>
</feature>
<dbReference type="InterPro" id="IPR056884">
    <property type="entry name" value="NPHP3-like_N"/>
</dbReference>
<reference evidence="7" key="1">
    <citation type="submission" date="2022-10" db="EMBL/GenBank/DDBJ databases">
        <title>Tapping the CABI collections for fungal endophytes: first genome assemblies for Collariella, Neodidymelliopsis, Ascochyta clinopodiicola, Didymella pomorum, Didymosphaeria variabile, Neocosmospora piperis and Neocucurbitaria cava.</title>
        <authorList>
            <person name="Hill R."/>
        </authorList>
    </citation>
    <scope>NUCLEOTIDE SEQUENCE</scope>
    <source>
        <strain evidence="7">IMI 356814</strain>
    </source>
</reference>
<dbReference type="PANTHER" id="PTHR10039">
    <property type="entry name" value="AMELOGENIN"/>
    <property type="match status" value="1"/>
</dbReference>
<feature type="chain" id="PRO_5040720039" description="Ankyrin repeat protein" evidence="4">
    <location>
        <begin position="24"/>
        <end position="1495"/>
    </location>
</feature>
<evidence type="ECO:0000259" key="6">
    <source>
        <dbReference type="Pfam" id="PF24883"/>
    </source>
</evidence>
<dbReference type="EMBL" id="JAPEUY010000009">
    <property type="protein sequence ID" value="KAJ4370029.1"/>
    <property type="molecule type" value="Genomic_DNA"/>
</dbReference>
<dbReference type="InterPro" id="IPR054471">
    <property type="entry name" value="GPIID_WHD"/>
</dbReference>
<feature type="domain" description="Nephrocystin 3-like N-terminal" evidence="6">
    <location>
        <begin position="235"/>
        <end position="396"/>
    </location>
</feature>
<dbReference type="SUPFAM" id="SSF52540">
    <property type="entry name" value="P-loop containing nucleoside triphosphate hydrolases"/>
    <property type="match status" value="1"/>
</dbReference>
<dbReference type="Pfam" id="PF22939">
    <property type="entry name" value="WHD_GPIID"/>
    <property type="match status" value="1"/>
</dbReference>
<dbReference type="InterPro" id="IPR036770">
    <property type="entry name" value="Ankyrin_rpt-contain_sf"/>
</dbReference>
<feature type="region of interest" description="Disordered" evidence="3">
    <location>
        <begin position="1474"/>
        <end position="1495"/>
    </location>
</feature>
<dbReference type="InterPro" id="IPR027417">
    <property type="entry name" value="P-loop_NTPase"/>
</dbReference>
<protein>
    <recommendedName>
        <fullName evidence="9">Ankyrin repeat protein</fullName>
    </recommendedName>
</protein>
<dbReference type="PROSITE" id="PS50088">
    <property type="entry name" value="ANK_REPEAT"/>
    <property type="match status" value="3"/>
</dbReference>
<dbReference type="Pfam" id="PF24883">
    <property type="entry name" value="NPHP3_N"/>
    <property type="match status" value="1"/>
</dbReference>
<dbReference type="Pfam" id="PF12796">
    <property type="entry name" value="Ank_2"/>
    <property type="match status" value="3"/>
</dbReference>
<feature type="repeat" description="ANK" evidence="2">
    <location>
        <begin position="821"/>
        <end position="853"/>
    </location>
</feature>
<dbReference type="OrthoDB" id="195446at2759"/>
<dbReference type="Gene3D" id="1.25.40.20">
    <property type="entry name" value="Ankyrin repeat-containing domain"/>
    <property type="match status" value="2"/>
</dbReference>
<dbReference type="PANTHER" id="PTHR10039:SF15">
    <property type="entry name" value="NACHT DOMAIN-CONTAINING PROTEIN"/>
    <property type="match status" value="1"/>
</dbReference>
<keyword evidence="1" id="KW-0677">Repeat</keyword>
<evidence type="ECO:0000313" key="7">
    <source>
        <dbReference type="EMBL" id="KAJ4370029.1"/>
    </source>
</evidence>
<dbReference type="InterPro" id="IPR002110">
    <property type="entry name" value="Ankyrin_rpt"/>
</dbReference>
<accession>A0A9W9CLL8</accession>
<sequence length="1495" mass="165501">MAEAVGVLASIITLLDLAGKVMGYLHSASHVDDERQRLKTEISDSVVILTILRARIRDASLHALSFKTTEALATPGGPLERFEADLKAIDRAVTPVPGSGRLKTAVDKAKWPLKKTKINELIDSLNRQKSLFNLALEDDHMSISLALKSSVEKIGSDIDNVASALDNLSMEQTNMAKGIKNAAIVLDNVSMEQKVSADVSAAREAAREKRRIEKWFSPLDFGITQSDTLRRRHTGTSMWVLAAPEFKNWVATPGKLMWCPGVAGAGKTILSAVVVDHLRRVFLSQEAAVLCIYFKFQDDEQHARNIIGSLLRQLSESQEELSPDLKRAYKQHRNGQTRLGSDEMSTLLRSEAAQLPRAFIVVDALDESSVTEGTQKAIVTELKLLQSAFNILVTSRPLPSIATHFSGQPGLSIRAEDEDIRAYISGRVYDEANLSSFLAGDHNLAKEVEDIIVRKVEGIFLLAELHLNSLSSYDNLRQLRKALTALPIDYETTFDDAIKRVKQQGNHNSRRAMQVLSWITNVVQPLTLIELQHALAVEVGAPEFYPDAIVDSDHLISICCGLVVVDKQSHIVRLVHYTLEEYLSQRNKELFPGSSDEMTKVSLTYLSFDIFAVEPTLDNGHLWYIYTEHPFYTHAATFWGRYAVDAQQPEITKRIRDFLKREQSLRNAIGKMLITSGDYLDKFARPLGRHISATWIAAYFGLYELAANLSKDEAQIDRANLSGWTALFLATRHNHANLVEQLLDSGANIHHSDERGYMAIGVAVEMANVELVSLLRDRGSTIKCCNTNGETLLHIAARVNAVQVTEKLLSWGININATDDDGQTALHQAVYYESVEVFKTLLKKGSSASHKDKKGNTILFKAISREREDFVSLLLDYGASPDEAVPDYRAPVYVRKHAAGSPSGRTTRMGIRGTPIFAASFLGLEGILNLLISHGADLQALNSNKETAMVVAAYAGHSSLISILFRGGIHPSQAGFRGETPLYAAYCGGHLEAATTILRLASNMEVGEADLIAAVRSKHRSASKADHVKGLLSAGPTTIITDAVILAAAAAEVDEKVWSILLDHAEKFTINEETMFHVSRSCSFCDIIDIFFARGLEIDFTPTFLGAVLRAPAPWYGCMLPKLCKMRTLQVTAEIVSIMIGQRCPIECKEILERLIDNAHYVLFTEPAIGFLAATCSIKKAEPLIKEHVRIKIPLQALTISSRWGTSDKLLENMRLIVDHPKVIVDEDFFIAACHRYKSGITRTLLLSPKCPTVSEAMAFTITMTGTVNDLELAVERYSGTIEVEKLLSQVIMSHGDTEISDKMDFIWKRYGDHCVSEKLLILSMKHGMTFEKLLSTKPDYLLSEPFLIKTMRELAPKQNPGVEFVAERKLLRVRLIEKLLDAMSSWKDGASAARLLIMRPDEAVLGPGALWHLNKRVACAGCIRHCIRHSGIDYDDFLILAISKSNASDISKTLACDSATHFSKSVRTMLENKDLSSEAESPCGTEQVQPHTDI</sequence>
<dbReference type="Proteomes" id="UP001140560">
    <property type="component" value="Unassembled WGS sequence"/>
</dbReference>
<name>A0A9W9CLL8_9PLEO</name>
<keyword evidence="4" id="KW-0732">Signal</keyword>
<dbReference type="SUPFAM" id="SSF48403">
    <property type="entry name" value="Ankyrin repeat"/>
    <property type="match status" value="1"/>
</dbReference>